<evidence type="ECO:0000256" key="6">
    <source>
        <dbReference type="ARBA" id="ARBA00022989"/>
    </source>
</evidence>
<dbReference type="InterPro" id="IPR044746">
    <property type="entry name" value="ABCC_6TM_D1"/>
</dbReference>
<keyword evidence="7 8" id="KW-0472">Membrane</keyword>
<accession>A0A1X7RI47</accession>
<evidence type="ECO:0000256" key="3">
    <source>
        <dbReference type="ARBA" id="ARBA00022692"/>
    </source>
</evidence>
<feature type="transmembrane region" description="Helical" evidence="8">
    <location>
        <begin position="837"/>
        <end position="860"/>
    </location>
</feature>
<dbReference type="GO" id="GO:0140359">
    <property type="term" value="F:ABC-type transporter activity"/>
    <property type="evidence" value="ECO:0007669"/>
    <property type="project" value="InterPro"/>
</dbReference>
<evidence type="ECO:0008006" key="13">
    <source>
        <dbReference type="Google" id="ProtNLM"/>
    </source>
</evidence>
<dbReference type="STRING" id="1276538.A0A1X7RI47"/>
<dbReference type="InterPro" id="IPR050173">
    <property type="entry name" value="ABC_transporter_C-like"/>
</dbReference>
<dbReference type="GO" id="GO:0016020">
    <property type="term" value="C:membrane"/>
    <property type="evidence" value="ECO:0007669"/>
    <property type="project" value="UniProtKB-SubCell"/>
</dbReference>
<keyword evidence="2" id="KW-0813">Transport</keyword>
<dbReference type="PROSITE" id="PS50929">
    <property type="entry name" value="ABC_TM1F"/>
    <property type="match status" value="2"/>
</dbReference>
<dbReference type="GO" id="GO:0005524">
    <property type="term" value="F:ATP binding"/>
    <property type="evidence" value="ECO:0007669"/>
    <property type="project" value="UniProtKB-KW"/>
</dbReference>
<dbReference type="Gene3D" id="1.20.1560.10">
    <property type="entry name" value="ABC transporter type 1, transmembrane domain"/>
    <property type="match status" value="2"/>
</dbReference>
<keyword evidence="6 8" id="KW-1133">Transmembrane helix</keyword>
<feature type="domain" description="ABC transmembrane type-1" evidence="10">
    <location>
        <begin position="710"/>
        <end position="987"/>
    </location>
</feature>
<keyword evidence="5" id="KW-0067">ATP-binding</keyword>
<evidence type="ECO:0000259" key="10">
    <source>
        <dbReference type="PROSITE" id="PS50929"/>
    </source>
</evidence>
<dbReference type="CDD" id="cd18579">
    <property type="entry name" value="ABC_6TM_ABCC_D1"/>
    <property type="match status" value="1"/>
</dbReference>
<proteinExistence type="predicted"/>
<feature type="transmembrane region" description="Helical" evidence="8">
    <location>
        <begin position="328"/>
        <end position="351"/>
    </location>
</feature>
<dbReference type="CDD" id="cd18580">
    <property type="entry name" value="ABC_6TM_ABCC_D2"/>
    <property type="match status" value="1"/>
</dbReference>
<protein>
    <recommendedName>
        <fullName evidence="13">ABC transporter</fullName>
    </recommendedName>
</protein>
<evidence type="ECO:0000256" key="4">
    <source>
        <dbReference type="ARBA" id="ARBA00022741"/>
    </source>
</evidence>
<feature type="transmembrane region" description="Helical" evidence="8">
    <location>
        <begin position="245"/>
        <end position="265"/>
    </location>
</feature>
<gene>
    <name evidence="11" type="ORF">ZT3D7_G2245</name>
</gene>
<dbReference type="InterPro" id="IPR003439">
    <property type="entry name" value="ABC_transporter-like_ATP-bd"/>
</dbReference>
<dbReference type="PROSITE" id="PS50893">
    <property type="entry name" value="ABC_TRANSPORTER_2"/>
    <property type="match status" value="2"/>
</dbReference>
<dbReference type="AlphaFoldDB" id="A0A1X7RI47"/>
<dbReference type="InterPro" id="IPR036640">
    <property type="entry name" value="ABC1_TM_sf"/>
</dbReference>
<dbReference type="InterPro" id="IPR044726">
    <property type="entry name" value="ABCC_6TM_D2"/>
</dbReference>
<keyword evidence="4" id="KW-0547">Nucleotide-binding</keyword>
<feature type="domain" description="ABC transporter" evidence="9">
    <location>
        <begin position="1024"/>
        <end position="1265"/>
    </location>
</feature>
<dbReference type="InterPro" id="IPR027417">
    <property type="entry name" value="P-loop_NTPase"/>
</dbReference>
<evidence type="ECO:0000256" key="2">
    <source>
        <dbReference type="ARBA" id="ARBA00022448"/>
    </source>
</evidence>
<feature type="transmembrane region" description="Helical" evidence="8">
    <location>
        <begin position="710"/>
        <end position="731"/>
    </location>
</feature>
<evidence type="ECO:0000256" key="5">
    <source>
        <dbReference type="ARBA" id="ARBA00022840"/>
    </source>
</evidence>
<feature type="domain" description="ABC transporter" evidence="9">
    <location>
        <begin position="419"/>
        <end position="653"/>
    </location>
</feature>
<dbReference type="Pfam" id="PF00005">
    <property type="entry name" value="ABC_tran"/>
    <property type="match status" value="2"/>
</dbReference>
<dbReference type="GO" id="GO:0016887">
    <property type="term" value="F:ATP hydrolysis activity"/>
    <property type="evidence" value="ECO:0007669"/>
    <property type="project" value="InterPro"/>
</dbReference>
<dbReference type="Proteomes" id="UP000215127">
    <property type="component" value="Chromosome 2"/>
</dbReference>
<comment type="subcellular location">
    <subcellularLocation>
        <location evidence="1">Membrane</location>
        <topology evidence="1">Multi-pass membrane protein</topology>
    </subcellularLocation>
</comment>
<feature type="transmembrane region" description="Helical" evidence="8">
    <location>
        <begin position="743"/>
        <end position="772"/>
    </location>
</feature>
<dbReference type="SUPFAM" id="SSF52540">
    <property type="entry name" value="P-loop containing nucleoside triphosphate hydrolases"/>
    <property type="match status" value="2"/>
</dbReference>
<evidence type="ECO:0000313" key="12">
    <source>
        <dbReference type="Proteomes" id="UP000215127"/>
    </source>
</evidence>
<dbReference type="PROSITE" id="PS00211">
    <property type="entry name" value="ABC_TRANSPORTER_1"/>
    <property type="match status" value="1"/>
</dbReference>
<dbReference type="Pfam" id="PF00664">
    <property type="entry name" value="ABC_membrane"/>
    <property type="match status" value="2"/>
</dbReference>
<dbReference type="PANTHER" id="PTHR24223">
    <property type="entry name" value="ATP-BINDING CASSETTE SUB-FAMILY C"/>
    <property type="match status" value="1"/>
</dbReference>
<sequence>MTATVSQTLPVEPGALLCLALALALGAFSTSERLRSWTYNGWNELIHVGALDGRSKNSSIRDLPQLDRDLGPESTGNALFRAWAARDKLETDSTLRVVLTKCLRKQFLAPIIPRLFLIAFRYCQPLLIQYSIRYAANYANSSGRTEATWLVFFAVVIYSGLALSKVMYSHRLNKLKLMINSALVGLIHEKVLHSATTSFDGGDVTTLISNDVESLTSVGEMFHETWAQVVEVLIGFGLLARQVGWIWPLPLVLIYLCLHVSRYVATHLKPYQRAWNEATQRRLGATASMLSSMKMVKMLGLQSSLVKRIAELRSAELEAASKLRWVMVLYNASANALGIFSPAITLVLYAIMTKLRGETLDIAAAFSTTAILSMVTHPANMVMTIIPRAVATLAGFDRIQEFLLRPVLEEYQEEFVGHGRSDAVIRSNEVAIGRSPTILKNLNIEVKAGALTILSGPTGCGKTSLLRTILGEMEPSEGRIEMSVSSVGFCAQQPWLPNVTIREAIHGSSEDVPSESDKWYDCVIAACCLTHDFEVLPEGDETAIASRGMNLSGGQRQRVALARALFARPTMLLLDDCFSGLDGETEKAVFQNLFGPGGLVREIKATVFLVSNSYQYFDLADHVVVLGNGTIVDQGLCSSIGKDAAAVAKFSAAPDRTRSPGSEEKAPAITSTKFNFAPGAPSGLQQDFSQHTGDAALYAYYFRALNLADLFFFILSTALYAFFITVPQYWLQQWTGSDGTQTFFYVAGYIMISTLSWSSTSVQMWSVLIRVAPRSGLRLHRRLLRIVSSAPLSYLSETDSGSIINRFSQDVQIIDKQVPAALQTVVTQIFKLVMQTVLLSTTGTWLTFSLLACMPVVYYIQRAYLQTSRQLRALELEAKAAVTSNFSETVEGIETIRAFDWTNAARQANIKAIGTAQRPELALLNLQRWLNLILDLLSGSIATGVVAMAVSLRDTVSGAQIGIALNSMLVVSSTLLKLVESWTTLETSMGAVGRLMELEETVPAEEGEGQDVQVMKAWSVEGRIEFRHVTVAYSSDMVALRKVNLTIEARQKVIVCGRTGSGKSTTLLALLRLLPLQSGKLLIDGVDITTVSLDHLRQRAFITVSQDPLIFVDEATRFNLDPDDLSSDSTIIEALSKTGLLSHFRSADDAPTSSFLHKPLSAFPTLSTGQRQLFALTRALVKAKTLRTQTGSRPIVLLDEMTASLDTATEQTIYRLIEEEFSGKRHTVVMITHRVVGLEKWMVEGRGCVVVLGDGTVERIRKAVGMGQEM</sequence>
<dbReference type="PANTHER" id="PTHR24223:SF345">
    <property type="entry name" value="ABC MULTIDRUG TRANSPORTER (EUROFUNG)"/>
    <property type="match status" value="1"/>
</dbReference>
<feature type="transmembrane region" description="Helical" evidence="8">
    <location>
        <begin position="147"/>
        <end position="168"/>
    </location>
</feature>
<dbReference type="SUPFAM" id="SSF90123">
    <property type="entry name" value="ABC transporter transmembrane region"/>
    <property type="match status" value="2"/>
</dbReference>
<dbReference type="SMART" id="SM00382">
    <property type="entry name" value="AAA"/>
    <property type="match status" value="2"/>
</dbReference>
<organism evidence="11 12">
    <name type="scientific">Zymoseptoria tritici (strain ST99CH_3D7)</name>
    <dbReference type="NCBI Taxonomy" id="1276538"/>
    <lineage>
        <taxon>Eukaryota</taxon>
        <taxon>Fungi</taxon>
        <taxon>Dikarya</taxon>
        <taxon>Ascomycota</taxon>
        <taxon>Pezizomycotina</taxon>
        <taxon>Dothideomycetes</taxon>
        <taxon>Dothideomycetidae</taxon>
        <taxon>Mycosphaerellales</taxon>
        <taxon>Mycosphaerellaceae</taxon>
        <taxon>Zymoseptoria</taxon>
    </lineage>
</organism>
<reference evidence="11 12" key="1">
    <citation type="submission" date="2016-06" db="EMBL/GenBank/DDBJ databases">
        <authorList>
            <person name="Kjaerup R.B."/>
            <person name="Dalgaard T.S."/>
            <person name="Juul-Madsen H.R."/>
        </authorList>
    </citation>
    <scope>NUCLEOTIDE SEQUENCE [LARGE SCALE GENOMIC DNA]</scope>
</reference>
<name>A0A1X7RI47_ZYMT9</name>
<evidence type="ECO:0000259" key="9">
    <source>
        <dbReference type="PROSITE" id="PS50893"/>
    </source>
</evidence>
<evidence type="ECO:0000313" key="11">
    <source>
        <dbReference type="EMBL" id="SMQ47098.1"/>
    </source>
</evidence>
<feature type="domain" description="ABC transmembrane type-1" evidence="10">
    <location>
        <begin position="115"/>
        <end position="391"/>
    </location>
</feature>
<dbReference type="InterPro" id="IPR017871">
    <property type="entry name" value="ABC_transporter-like_CS"/>
</dbReference>
<dbReference type="InterPro" id="IPR003593">
    <property type="entry name" value="AAA+_ATPase"/>
</dbReference>
<evidence type="ECO:0000256" key="7">
    <source>
        <dbReference type="ARBA" id="ARBA00023136"/>
    </source>
</evidence>
<evidence type="ECO:0000256" key="1">
    <source>
        <dbReference type="ARBA" id="ARBA00004141"/>
    </source>
</evidence>
<evidence type="ECO:0000256" key="8">
    <source>
        <dbReference type="SAM" id="Phobius"/>
    </source>
</evidence>
<keyword evidence="12" id="KW-1185">Reference proteome</keyword>
<dbReference type="Gene3D" id="3.40.50.300">
    <property type="entry name" value="P-loop containing nucleotide triphosphate hydrolases"/>
    <property type="match status" value="2"/>
</dbReference>
<dbReference type="EMBL" id="LT853693">
    <property type="protein sequence ID" value="SMQ47098.1"/>
    <property type="molecule type" value="Genomic_DNA"/>
</dbReference>
<keyword evidence="3 8" id="KW-0812">Transmembrane</keyword>
<dbReference type="InterPro" id="IPR011527">
    <property type="entry name" value="ABC1_TM_dom"/>
</dbReference>